<evidence type="ECO:0000256" key="1">
    <source>
        <dbReference type="ARBA" id="ARBA00022465"/>
    </source>
</evidence>
<keyword evidence="1" id="KW-1188">Viral release from host cell</keyword>
<feature type="transmembrane region" description="Helical" evidence="2">
    <location>
        <begin position="380"/>
        <end position="399"/>
    </location>
</feature>
<name>A0A8S5NDB2_9CAUD</name>
<feature type="transmembrane region" description="Helical" evidence="2">
    <location>
        <begin position="411"/>
        <end position="429"/>
    </location>
</feature>
<evidence type="ECO:0000259" key="3">
    <source>
        <dbReference type="Pfam" id="PF20155"/>
    </source>
</evidence>
<feature type="domain" description="Tape measure protein N-terminal" evidence="3">
    <location>
        <begin position="172"/>
        <end position="356"/>
    </location>
</feature>
<evidence type="ECO:0000313" key="4">
    <source>
        <dbReference type="EMBL" id="DAD92250.1"/>
    </source>
</evidence>
<reference evidence="4" key="1">
    <citation type="journal article" date="2021" name="Proc. Natl. Acad. Sci. U.S.A.">
        <title>A Catalog of Tens of Thousands of Viruses from Human Metagenomes Reveals Hidden Associations with Chronic Diseases.</title>
        <authorList>
            <person name="Tisza M.J."/>
            <person name="Buck C.B."/>
        </authorList>
    </citation>
    <scope>NUCLEOTIDE SEQUENCE</scope>
    <source>
        <strain evidence="4">CtQ0C17</strain>
    </source>
</reference>
<dbReference type="InterPro" id="IPR013491">
    <property type="entry name" value="Tape_meas_N"/>
</dbReference>
<keyword evidence="1" id="KW-1245">Viral tail assembly</keyword>
<sequence>MADISAFLSLSQKISNTIVNQITNVYSKSISASVTHTVNKIIENSVVNVDRTVNNIEKMDRSININIGRFRKFKEETKEPIRTESYDEIITKIGKVEEAINKMGESLQKTETKSQEFGAKTKKSLGTVLSSVRDNVGNSFTAVGKGISSVGSIIGKVTSFGSKLGNAVENSKILKSADALSQTRRKLTGMTGNQAEADQLQQSIFQSAQKSGTSYESTADMVLGLNSKASGSFANQQQMVAFTELVNKSSVIGGASAEGSKGVQTAVTEAMASGTLSGEGFNNVLQNAYPIIENIASYLNKPIEAVQKMGAQGQISGEVLRNAMYASAQQTNEEFSKTPMTFEQLITTVKDKALMAFQPALQKISELTQNQDFMNMIQNIMSGLTFVGELAVSIIGVLIDAAGKIVDNWSMIAPMIILIAVAFGIWKLSVLLSSESVKNLTSTLYKCPLIWIIGIIMAIIAVIKVVVDHINKVGEKTYTVTGVICGILGVMGAFVWNLFLGLGDYILSFISSFINRFILVANFFANVFKNPISSIIYLFQGMADGVLGILEGIANAIDYVFGGNLGGTVAGWRSGLKDMADAAVQKLAPEENYEEKFKYLDLSMEGFGFQKADYKEWWEKGNVFGDKINDLFIGSTDDGGEDFKDWEGILENTDKIAHNTEIQPDDLTYLLELAERDAINRFTTAEVKIDMGGVYNTVSSKQNLDGIVEYLTDKLREELNNTARACNA</sequence>
<dbReference type="NCBIfam" id="TIGR02675">
    <property type="entry name" value="tape_meas_nterm"/>
    <property type="match status" value="1"/>
</dbReference>
<evidence type="ECO:0000256" key="2">
    <source>
        <dbReference type="SAM" id="Phobius"/>
    </source>
</evidence>
<feature type="transmembrane region" description="Helical" evidence="2">
    <location>
        <begin position="479"/>
        <end position="499"/>
    </location>
</feature>
<proteinExistence type="predicted"/>
<organism evidence="4">
    <name type="scientific">Siphoviridae sp. ctQ0C17</name>
    <dbReference type="NCBI Taxonomy" id="2826325"/>
    <lineage>
        <taxon>Viruses</taxon>
        <taxon>Duplodnaviria</taxon>
        <taxon>Heunggongvirae</taxon>
        <taxon>Uroviricota</taxon>
        <taxon>Caudoviricetes</taxon>
    </lineage>
</organism>
<feature type="transmembrane region" description="Helical" evidence="2">
    <location>
        <begin position="449"/>
        <end position="467"/>
    </location>
</feature>
<dbReference type="GO" id="GO:0098003">
    <property type="term" value="P:viral tail assembly"/>
    <property type="evidence" value="ECO:0007669"/>
    <property type="project" value="UniProtKB-KW"/>
</dbReference>
<dbReference type="Pfam" id="PF20155">
    <property type="entry name" value="TMP_3"/>
    <property type="match status" value="1"/>
</dbReference>
<accession>A0A8S5NDB2</accession>
<dbReference type="EMBL" id="BK015131">
    <property type="protein sequence ID" value="DAD92250.1"/>
    <property type="molecule type" value="Genomic_DNA"/>
</dbReference>
<keyword evidence="2" id="KW-1133">Transmembrane helix</keyword>
<protein>
    <submittedName>
        <fullName evidence="4">Tail tape measure</fullName>
    </submittedName>
</protein>
<feature type="transmembrane region" description="Helical" evidence="2">
    <location>
        <begin position="505"/>
        <end position="525"/>
    </location>
</feature>
<keyword evidence="2" id="KW-0472">Membrane</keyword>
<keyword evidence="2" id="KW-0812">Transmembrane</keyword>